<dbReference type="GO" id="GO:0005874">
    <property type="term" value="C:microtubule"/>
    <property type="evidence" value="ECO:0007669"/>
    <property type="project" value="UniProtKB-KW"/>
</dbReference>
<dbReference type="EMBL" id="KI630752">
    <property type="protein sequence ID" value="EYU33674.1"/>
    <property type="molecule type" value="Genomic_DNA"/>
</dbReference>
<evidence type="ECO:0000256" key="2">
    <source>
        <dbReference type="ARBA" id="ARBA00006187"/>
    </source>
</evidence>
<evidence type="ECO:0000256" key="1">
    <source>
        <dbReference type="ARBA" id="ARBA00004245"/>
    </source>
</evidence>
<evidence type="ECO:0000313" key="6">
    <source>
        <dbReference type="EMBL" id="EYU33674.1"/>
    </source>
</evidence>
<dbReference type="PhylomeDB" id="A0A022R150"/>
<dbReference type="GO" id="GO:0005819">
    <property type="term" value="C:spindle"/>
    <property type="evidence" value="ECO:0000318"/>
    <property type="project" value="GO_Central"/>
</dbReference>
<accession>A0A022R150</accession>
<dbReference type="Proteomes" id="UP000030748">
    <property type="component" value="Unassembled WGS sequence"/>
</dbReference>
<dbReference type="InterPro" id="IPR007145">
    <property type="entry name" value="MAP65_Ase1_PRC1"/>
</dbReference>
<keyword evidence="7" id="KW-1185">Reference proteome</keyword>
<dbReference type="STRING" id="4155.A0A022R150"/>
<sequence>MEAVESANPVIGKITCGSLLQQLQQIWDEVGEADEERDKMILQLEQECLDLYKRKVDKAVKSRAQLLQTLADARVELADLLLAFGEKNCVGIPENTSGTIKEQLAVIAPALEKLWKLKDDRIKEFADIQSRIHEIRTEIDGTNEQVESPLVDESDLSTKKLDKFHAELENLQKEKNERLHKVLEFVSSARNLCAVLGADFFTTVTEVHPSLNDNRGVQLISISNDTLSRLDKAVSALQEDKKTRLQKIQELATRLIDLWNLTDTPAENRSLFDLVTCNLSASVDEVIVPGALAKDLIEHARVEVERLSQLKAGRTKELAAKRQAELRKMFADARIEIDTKPARETIRSPIDAGNVEPAEFSADIDDQIVKENGEFSNGKDILDNVEKLMSACKEEICEDDYDMNDKFDTREDLMTWVRQVSKRHGMVLTTKASNNGNGRRRRPYIILVCERGGNYYPKFGVGGKRKRASSSKKCGCPFELKASGHPSGTERTG</sequence>
<dbReference type="PANTHER" id="PTHR19321">
    <property type="entry name" value="PROTEIN REGULATOR OF CYTOKINESIS 1 PRC1-RELATED"/>
    <property type="match status" value="1"/>
</dbReference>
<dbReference type="GO" id="GO:0000911">
    <property type="term" value="P:cytokinesis by cell plate formation"/>
    <property type="evidence" value="ECO:0000318"/>
    <property type="project" value="GO_Central"/>
</dbReference>
<reference evidence="6 7" key="1">
    <citation type="journal article" date="2013" name="Proc. Natl. Acad. Sci. U.S.A.">
        <title>Fine-scale variation in meiotic recombination in Mimulus inferred from population shotgun sequencing.</title>
        <authorList>
            <person name="Hellsten U."/>
            <person name="Wright K.M."/>
            <person name="Jenkins J."/>
            <person name="Shu S."/>
            <person name="Yuan Y."/>
            <person name="Wessler S.R."/>
            <person name="Schmutz J."/>
            <person name="Willis J.H."/>
            <person name="Rokhsar D.S."/>
        </authorList>
    </citation>
    <scope>NUCLEOTIDE SEQUENCE [LARGE SCALE GENOMIC DNA]</scope>
    <source>
        <strain evidence="7">cv. DUN x IM62</strain>
    </source>
</reference>
<evidence type="ECO:0000256" key="4">
    <source>
        <dbReference type="ARBA" id="ARBA00023212"/>
    </source>
</evidence>
<dbReference type="GO" id="GO:0008017">
    <property type="term" value="F:microtubule binding"/>
    <property type="evidence" value="ECO:0000318"/>
    <property type="project" value="GO_Central"/>
</dbReference>
<keyword evidence="4" id="KW-0963">Cytoplasm</keyword>
<evidence type="ECO:0000256" key="3">
    <source>
        <dbReference type="ARBA" id="ARBA00022701"/>
    </source>
</evidence>
<keyword evidence="5" id="KW-0175">Coiled coil</keyword>
<dbReference type="GO" id="GO:0005737">
    <property type="term" value="C:cytoplasm"/>
    <property type="evidence" value="ECO:0000318"/>
    <property type="project" value="GO_Central"/>
</dbReference>
<protein>
    <submittedName>
        <fullName evidence="6">Uncharacterized protein</fullName>
    </submittedName>
</protein>
<organism evidence="6 7">
    <name type="scientific">Erythranthe guttata</name>
    <name type="common">Yellow monkey flower</name>
    <name type="synonym">Mimulus guttatus</name>
    <dbReference type="NCBI Taxonomy" id="4155"/>
    <lineage>
        <taxon>Eukaryota</taxon>
        <taxon>Viridiplantae</taxon>
        <taxon>Streptophyta</taxon>
        <taxon>Embryophyta</taxon>
        <taxon>Tracheophyta</taxon>
        <taxon>Spermatophyta</taxon>
        <taxon>Magnoliopsida</taxon>
        <taxon>eudicotyledons</taxon>
        <taxon>Gunneridae</taxon>
        <taxon>Pentapetalae</taxon>
        <taxon>asterids</taxon>
        <taxon>lamiids</taxon>
        <taxon>Lamiales</taxon>
        <taxon>Phrymaceae</taxon>
        <taxon>Erythranthe</taxon>
    </lineage>
</organism>
<keyword evidence="4" id="KW-0206">Cytoskeleton</keyword>
<dbReference type="AlphaFoldDB" id="A0A022R150"/>
<dbReference type="eggNOG" id="KOG4302">
    <property type="taxonomic scope" value="Eukaryota"/>
</dbReference>
<dbReference type="Pfam" id="PF03999">
    <property type="entry name" value="MAP65_ASE1"/>
    <property type="match status" value="1"/>
</dbReference>
<comment type="similarity">
    <text evidence="2">Belongs to the MAP65/ASE1 family.</text>
</comment>
<comment type="subcellular location">
    <subcellularLocation>
        <location evidence="1">Cytoplasm</location>
        <location evidence="1">Cytoskeleton</location>
    </subcellularLocation>
</comment>
<name>A0A022R150_ERYGU</name>
<evidence type="ECO:0000313" key="7">
    <source>
        <dbReference type="Proteomes" id="UP000030748"/>
    </source>
</evidence>
<gene>
    <name evidence="6" type="ORF">MIMGU_mgv1a005212mg</name>
</gene>
<proteinExistence type="inferred from homology"/>
<dbReference type="PANTHER" id="PTHR19321:SF41">
    <property type="entry name" value="FASCETTO-RELATED"/>
    <property type="match status" value="1"/>
</dbReference>
<keyword evidence="3" id="KW-0493">Microtubule</keyword>
<dbReference type="GO" id="GO:0000226">
    <property type="term" value="P:microtubule cytoskeleton organization"/>
    <property type="evidence" value="ECO:0000318"/>
    <property type="project" value="GO_Central"/>
</dbReference>
<feature type="coiled-coil region" evidence="5">
    <location>
        <begin position="154"/>
        <end position="181"/>
    </location>
</feature>
<evidence type="ECO:0000256" key="5">
    <source>
        <dbReference type="SAM" id="Coils"/>
    </source>
</evidence>